<evidence type="ECO:0000259" key="1">
    <source>
        <dbReference type="Pfam" id="PF05685"/>
    </source>
</evidence>
<sequence>MGAAKAVRPLSLEEYLALEREAPVKHELLEGFPHAMAGASDRHNRVVVNLVLALGPLAREKGCRLYASDMRLKVDAATVYYPDLMVICEEDAGEHYKEKPCLVIEVLSESTEATDRREKLRKYLGLPTLQAYLLVDSRTPRAFGYYREEGGWVYREAEEGRLPLPCLQGYLDLAEAYYGL</sequence>
<dbReference type="SUPFAM" id="SSF52980">
    <property type="entry name" value="Restriction endonuclease-like"/>
    <property type="match status" value="1"/>
</dbReference>
<dbReference type="InterPro" id="IPR011335">
    <property type="entry name" value="Restrct_endonuc-II-like"/>
</dbReference>
<dbReference type="PANTHER" id="PTHR36558">
    <property type="entry name" value="GLR1098 PROTEIN"/>
    <property type="match status" value="1"/>
</dbReference>
<dbReference type="InterPro" id="IPR008538">
    <property type="entry name" value="Uma2"/>
</dbReference>
<dbReference type="Gene3D" id="3.90.1570.10">
    <property type="entry name" value="tt1808, chain A"/>
    <property type="match status" value="1"/>
</dbReference>
<dbReference type="PANTHER" id="PTHR36558:SF1">
    <property type="entry name" value="RESTRICTION ENDONUCLEASE DOMAIN-CONTAINING PROTEIN-RELATED"/>
    <property type="match status" value="1"/>
</dbReference>
<dbReference type="Pfam" id="PF05685">
    <property type="entry name" value="Uma2"/>
    <property type="match status" value="1"/>
</dbReference>
<dbReference type="InterPro" id="IPR012296">
    <property type="entry name" value="Nuclease_put_TT1808"/>
</dbReference>
<gene>
    <name evidence="2" type="ORF">TO73_1419</name>
</gene>
<name>A0ABM5VP35_THEA5</name>
<dbReference type="CDD" id="cd06260">
    <property type="entry name" value="DUF820-like"/>
    <property type="match status" value="1"/>
</dbReference>
<evidence type="ECO:0000313" key="3">
    <source>
        <dbReference type="Proteomes" id="UP000058660"/>
    </source>
</evidence>
<proteinExistence type="predicted"/>
<protein>
    <recommendedName>
        <fullName evidence="1">Putative restriction endonuclease domain-containing protein</fullName>
    </recommendedName>
</protein>
<evidence type="ECO:0000313" key="2">
    <source>
        <dbReference type="EMBL" id="ALJ91262.1"/>
    </source>
</evidence>
<dbReference type="EMBL" id="CP010822">
    <property type="protein sequence ID" value="ALJ91262.1"/>
    <property type="molecule type" value="Genomic_DNA"/>
</dbReference>
<accession>A0ABM5VP35</accession>
<organism evidence="2 3">
    <name type="scientific">Thermus aquaticus (strain ATCC BAA-2747 / Y51MC23)</name>
    <dbReference type="NCBI Taxonomy" id="498848"/>
    <lineage>
        <taxon>Bacteria</taxon>
        <taxon>Thermotogati</taxon>
        <taxon>Deinococcota</taxon>
        <taxon>Deinococci</taxon>
        <taxon>Thermales</taxon>
        <taxon>Thermaceae</taxon>
        <taxon>Thermus</taxon>
    </lineage>
</organism>
<feature type="domain" description="Putative restriction endonuclease" evidence="1">
    <location>
        <begin position="12"/>
        <end position="167"/>
    </location>
</feature>
<keyword evidence="3" id="KW-1185">Reference proteome</keyword>
<dbReference type="Proteomes" id="UP000058660">
    <property type="component" value="Chromosome"/>
</dbReference>
<reference evidence="3" key="1">
    <citation type="journal article" date="2015" name="PLoS ONE">
        <title>Complete Genome Sequence of Thermus aquaticus Y51MC23.</title>
        <authorList>
            <person name="Brumm P.J."/>
            <person name="Monsma S."/>
            <person name="Keough B."/>
            <person name="Jasinovica S."/>
            <person name="Ferguson E."/>
            <person name="Schoenfeld T."/>
            <person name="Lodes M."/>
            <person name="Mead D.A."/>
        </authorList>
    </citation>
    <scope>NUCLEOTIDE SEQUENCE [LARGE SCALE GENOMIC DNA]</scope>
    <source>
        <strain evidence="3">BAA-2747 / Y51MC23</strain>
    </source>
</reference>
<dbReference type="RefSeq" id="WP_003045887.1">
    <property type="nucleotide sequence ID" value="NZ_CP010822.1"/>
</dbReference>